<evidence type="ECO:0000313" key="2">
    <source>
        <dbReference type="Proteomes" id="UP000067711"/>
    </source>
</evidence>
<accession>A0A1B4G4I8</accession>
<dbReference type="AlphaFoldDB" id="A0A1B4G4I8"/>
<protein>
    <submittedName>
        <fullName evidence="1">Uncharacterized protein</fullName>
    </submittedName>
</protein>
<evidence type="ECO:0000313" key="1">
    <source>
        <dbReference type="EMBL" id="AOJ10835.1"/>
    </source>
</evidence>
<gene>
    <name evidence="1" type="ORF">WS71_27190</name>
</gene>
<sequence length="594" mass="63001">MQGRAAPGAPEFTRDAMSAYDESVQGALSSIQNPRVRTFMDKQYTEYRQKAFSTALGFEAEQQRKFAVSNTSDAINASASASARDPSQYVPMLAGLNVSIDNSILPPDVKATLRQSAKDTMSSVVGMRMVSDNPALAYSVLTQKPDQPAPAGFEWVNDLPPQKLSAFQNHARALVAQQQNAADRAQLAADNAAVDARNKAIDIWMKGQQFSPDYVQQLTTIAKGTSEEQSMHELIALAGRSAGFASMSLPQQQAEIDRMHTKASTAGQGVDTIESKYIDQIQTMHSQAVTDYKANPWEAAASRGAIPALQTAPITNEQDAIQLIKSRAGTIGSVEAYGPGGSAVSPLQPIEAKQLGDYLERLPAAQRGQAINDIGFSVGNADRIGALANQMDPEHRIDRLALLAGASQLTAQNGQRISSLIYQGAEAIRDKRAGIDDKLLQGVTALASAQLREAFPSATAAQDAIDTTKYLYAYGAAKNNVSNATVDTTQLNASISGATGGVVDLNGRKTLKPYGWADDRFNAAVKAAGATNIVTPLGDGNVYIGQTEVPAAGFAAKLPSARLVRVSPQGVYAVTAGTGYATNAQKQPILIRLK</sequence>
<name>A0A1B4G4I8_9BURK</name>
<proteinExistence type="predicted"/>
<dbReference type="Proteomes" id="UP000067711">
    <property type="component" value="Chromosome 1"/>
</dbReference>
<dbReference type="EMBL" id="CP013389">
    <property type="protein sequence ID" value="AOJ10835.1"/>
    <property type="molecule type" value="Genomic_DNA"/>
</dbReference>
<reference evidence="1 2" key="1">
    <citation type="submission" date="2015-12" db="EMBL/GenBank/DDBJ databases">
        <title>Diversity of Burkholderia near neighbor genomes.</title>
        <authorList>
            <person name="Sahl J."/>
            <person name="Wagner D."/>
            <person name="Keim P."/>
        </authorList>
    </citation>
    <scope>NUCLEOTIDE SEQUENCE [LARGE SCALE GENOMIC DNA]</scope>
    <source>
        <strain evidence="1 2">BDU8</strain>
    </source>
</reference>
<organism evidence="1 2">
    <name type="scientific">Burkholderia mayonis</name>
    <dbReference type="NCBI Taxonomy" id="1385591"/>
    <lineage>
        <taxon>Bacteria</taxon>
        <taxon>Pseudomonadati</taxon>
        <taxon>Pseudomonadota</taxon>
        <taxon>Betaproteobacteria</taxon>
        <taxon>Burkholderiales</taxon>
        <taxon>Burkholderiaceae</taxon>
        <taxon>Burkholderia</taxon>
        <taxon>pseudomallei group</taxon>
    </lineage>
</organism>